<reference evidence="3" key="1">
    <citation type="submission" date="2023-01" db="EMBL/GenBank/DDBJ databases">
        <title>Human gut microbiome strain richness.</title>
        <authorList>
            <person name="Chen-Liaw A."/>
        </authorList>
    </citation>
    <scope>NUCLEOTIDE SEQUENCE</scope>
    <source>
        <strain evidence="3">1001287st1_F4_1001285I_161205</strain>
    </source>
</reference>
<feature type="domain" description="DUF6017" evidence="2">
    <location>
        <begin position="212"/>
        <end position="319"/>
    </location>
</feature>
<evidence type="ECO:0000313" key="3">
    <source>
        <dbReference type="EMBL" id="MDB7935236.1"/>
    </source>
</evidence>
<dbReference type="RefSeq" id="WP_271920655.1">
    <property type="nucleotide sequence ID" value="NZ_JADMVZ010000038.1"/>
</dbReference>
<comment type="caution">
    <text evidence="3">The sequence shown here is derived from an EMBL/GenBank/DDBJ whole genome shotgun (WGS) entry which is preliminary data.</text>
</comment>
<organism evidence="3 4">
    <name type="scientific">Flavonifractor plautii</name>
    <name type="common">Fusobacterium plautii</name>
    <dbReference type="NCBI Taxonomy" id="292800"/>
    <lineage>
        <taxon>Bacteria</taxon>
        <taxon>Bacillati</taxon>
        <taxon>Bacillota</taxon>
        <taxon>Clostridia</taxon>
        <taxon>Eubacteriales</taxon>
        <taxon>Oscillospiraceae</taxon>
        <taxon>Flavonifractor</taxon>
    </lineage>
</organism>
<name>A0AAW6CKL0_FLAPL</name>
<evidence type="ECO:0000259" key="2">
    <source>
        <dbReference type="Pfam" id="PF19481"/>
    </source>
</evidence>
<dbReference type="AlphaFoldDB" id="A0AAW6CKL0"/>
<evidence type="ECO:0000259" key="1">
    <source>
        <dbReference type="Pfam" id="PF06970"/>
    </source>
</evidence>
<dbReference type="Proteomes" id="UP001211173">
    <property type="component" value="Unassembled WGS sequence"/>
</dbReference>
<evidence type="ECO:0000313" key="4">
    <source>
        <dbReference type="Proteomes" id="UP001211173"/>
    </source>
</evidence>
<accession>A0AAW6CKL0</accession>
<dbReference type="Pfam" id="PF06970">
    <property type="entry name" value="RepA_N"/>
    <property type="match status" value="1"/>
</dbReference>
<gene>
    <name evidence="3" type="ORF">PNE06_19305</name>
</gene>
<sequence length="325" mass="36992">MPPLPADSIHARACKLKCEKILTRPPRQLITGEAFKKLSTDAKLLYGLLLDRMGLSAKNGWYDDMGRVFIYYTLDEIQEDLNCGHEKAVRLLAELDTGKKGFGLIERVKQGQGRPTKLYVKRFTTRTILPQPAAPQDIPRLPIFGSQDFGKSEVKSSEKQKSRLPVIGSADFRKSDASYIESNQTDLSQLYPSIHPSATVPESRWIDRSECRREVQEAIEFPLLCQQFGYEDVESVTELIVDTLCSTRPTFRIGGAEMPAEQVKGRLQMLDNGHLEYVFDCMRRNTTEIRNIRAYLLTALYNAPVTMSPYYQAAVQHDFSYPQRE</sequence>
<protein>
    <submittedName>
        <fullName evidence="3">DUF6017 domain-containing protein</fullName>
    </submittedName>
</protein>
<dbReference type="Pfam" id="PF19481">
    <property type="entry name" value="DUF6017"/>
    <property type="match status" value="1"/>
</dbReference>
<dbReference type="InterPro" id="IPR046059">
    <property type="entry name" value="DUF6017"/>
</dbReference>
<dbReference type="InterPro" id="IPR010724">
    <property type="entry name" value="RepA_N"/>
</dbReference>
<feature type="domain" description="Replication initiator A N-terminal" evidence="1">
    <location>
        <begin position="25"/>
        <end position="95"/>
    </location>
</feature>
<proteinExistence type="predicted"/>
<dbReference type="EMBL" id="JAQLWV010000040">
    <property type="protein sequence ID" value="MDB7935236.1"/>
    <property type="molecule type" value="Genomic_DNA"/>
</dbReference>